<dbReference type="Gramene" id="PGSC0003DMT400097700">
    <property type="protein sequence ID" value="PGSC0003DMT400097700"/>
    <property type="gene ID" value="PGSC0003DMG400047271"/>
</dbReference>
<dbReference type="Proteomes" id="UP000011115">
    <property type="component" value="Unassembled WGS sequence"/>
</dbReference>
<dbReference type="InParanoid" id="M1E179"/>
<organism evidence="1 2">
    <name type="scientific">Solanum tuberosum</name>
    <name type="common">Potato</name>
    <dbReference type="NCBI Taxonomy" id="4113"/>
    <lineage>
        <taxon>Eukaryota</taxon>
        <taxon>Viridiplantae</taxon>
        <taxon>Streptophyta</taxon>
        <taxon>Embryophyta</taxon>
        <taxon>Tracheophyta</taxon>
        <taxon>Spermatophyta</taxon>
        <taxon>Magnoliopsida</taxon>
        <taxon>eudicotyledons</taxon>
        <taxon>Gunneridae</taxon>
        <taxon>Pentapetalae</taxon>
        <taxon>asterids</taxon>
        <taxon>lamiids</taxon>
        <taxon>Solanales</taxon>
        <taxon>Solanaceae</taxon>
        <taxon>Solanoideae</taxon>
        <taxon>Solaneae</taxon>
        <taxon>Solanum</taxon>
    </lineage>
</organism>
<proteinExistence type="predicted"/>
<dbReference type="HOGENOM" id="CLU_1356755_0_0_1"/>
<name>M1E179_SOLTU</name>
<evidence type="ECO:0008006" key="3">
    <source>
        <dbReference type="Google" id="ProtNLM"/>
    </source>
</evidence>
<evidence type="ECO:0000313" key="1">
    <source>
        <dbReference type="EnsemblPlants" id="PGSC0003DMT400097700"/>
    </source>
</evidence>
<accession>M1E179</accession>
<dbReference type="PaxDb" id="4113-PGSC0003DMT400097700"/>
<sequence length="202" mass="22640">MDRRSNRHQKALKYCPSADPRKETTDCWLTNGPYVECMPSTQSRREPLTLYDPELRRTLRKMNNQGVHNNPIGEGLGDGVELQPPGAVNVPAQVKEIKAGTMATTTVRETMSGMGTTIVITITTGTTMVTGMRELDPMVHMVIEDLVEIWKVSEKCKLASQRSSRRIAEEAGDPDLDCRWTKDNFKVESLKLGVPRKLLANR</sequence>
<reference evidence="2" key="1">
    <citation type="journal article" date="2011" name="Nature">
        <title>Genome sequence and analysis of the tuber crop potato.</title>
        <authorList>
            <consortium name="The Potato Genome Sequencing Consortium"/>
        </authorList>
    </citation>
    <scope>NUCLEOTIDE SEQUENCE [LARGE SCALE GENOMIC DNA]</scope>
    <source>
        <strain evidence="2">cv. DM1-3 516 R44</strain>
    </source>
</reference>
<dbReference type="EnsemblPlants" id="PGSC0003DMT400097700">
    <property type="protein sequence ID" value="PGSC0003DMT400097700"/>
    <property type="gene ID" value="PGSC0003DMG400047271"/>
</dbReference>
<keyword evidence="2" id="KW-1185">Reference proteome</keyword>
<reference evidence="1" key="2">
    <citation type="submission" date="2015-06" db="UniProtKB">
        <authorList>
            <consortium name="EnsemblPlants"/>
        </authorList>
    </citation>
    <scope>IDENTIFICATION</scope>
    <source>
        <strain evidence="1">DM1-3 516 R44</strain>
    </source>
</reference>
<evidence type="ECO:0000313" key="2">
    <source>
        <dbReference type="Proteomes" id="UP000011115"/>
    </source>
</evidence>
<protein>
    <recommendedName>
        <fullName evidence="3">Integrase core domain containing protein</fullName>
    </recommendedName>
</protein>
<dbReference type="AlphaFoldDB" id="M1E179"/>